<dbReference type="SUPFAM" id="SSF53850">
    <property type="entry name" value="Periplasmic binding protein-like II"/>
    <property type="match status" value="1"/>
</dbReference>
<feature type="chain" id="PRO_5038452344" evidence="7">
    <location>
        <begin position="24"/>
        <end position="291"/>
    </location>
</feature>
<dbReference type="Gene3D" id="3.40.190.10">
    <property type="entry name" value="Periplasmic binding protein-like II"/>
    <property type="match status" value="2"/>
</dbReference>
<keyword evidence="4" id="KW-0472">Membrane</keyword>
<protein>
    <submittedName>
        <fullName evidence="8">D-methionine transport system substrate-binding protein</fullName>
    </submittedName>
</protein>
<evidence type="ECO:0000256" key="7">
    <source>
        <dbReference type="SAM" id="SignalP"/>
    </source>
</evidence>
<organism evidence="8 9">
    <name type="scientific">Spelaeicoccus albus</name>
    <dbReference type="NCBI Taxonomy" id="1280376"/>
    <lineage>
        <taxon>Bacteria</taxon>
        <taxon>Bacillati</taxon>
        <taxon>Actinomycetota</taxon>
        <taxon>Actinomycetes</taxon>
        <taxon>Micrococcales</taxon>
        <taxon>Brevibacteriaceae</taxon>
        <taxon>Spelaeicoccus</taxon>
    </lineage>
</organism>
<evidence type="ECO:0000313" key="8">
    <source>
        <dbReference type="EMBL" id="NYI66227.1"/>
    </source>
</evidence>
<keyword evidence="3 7" id="KW-0732">Signal</keyword>
<dbReference type="PANTHER" id="PTHR30429">
    <property type="entry name" value="D-METHIONINE-BINDING LIPOPROTEIN METQ"/>
    <property type="match status" value="1"/>
</dbReference>
<comment type="similarity">
    <text evidence="2">Belongs to the NlpA lipoprotein family.</text>
</comment>
<dbReference type="RefSeq" id="WP_179425426.1">
    <property type="nucleotide sequence ID" value="NZ_JACBZP010000001.1"/>
</dbReference>
<evidence type="ECO:0000256" key="4">
    <source>
        <dbReference type="ARBA" id="ARBA00023136"/>
    </source>
</evidence>
<evidence type="ECO:0000256" key="6">
    <source>
        <dbReference type="ARBA" id="ARBA00023288"/>
    </source>
</evidence>
<gene>
    <name evidence="8" type="ORF">BJY26_000533</name>
</gene>
<keyword evidence="5" id="KW-0564">Palmitate</keyword>
<dbReference type="PROSITE" id="PS51257">
    <property type="entry name" value="PROKAR_LIPOPROTEIN"/>
    <property type="match status" value="1"/>
</dbReference>
<dbReference type="EMBL" id="JACBZP010000001">
    <property type="protein sequence ID" value="NYI66227.1"/>
    <property type="molecule type" value="Genomic_DNA"/>
</dbReference>
<dbReference type="Pfam" id="PF03180">
    <property type="entry name" value="Lipoprotein_9"/>
    <property type="match status" value="1"/>
</dbReference>
<name>A0A7Z0A8C7_9MICO</name>
<reference evidence="8 9" key="1">
    <citation type="submission" date="2020-07" db="EMBL/GenBank/DDBJ databases">
        <title>Sequencing the genomes of 1000 actinobacteria strains.</title>
        <authorList>
            <person name="Klenk H.-P."/>
        </authorList>
    </citation>
    <scope>NUCLEOTIDE SEQUENCE [LARGE SCALE GENOMIC DNA]</scope>
    <source>
        <strain evidence="8 9">DSM 26341</strain>
    </source>
</reference>
<dbReference type="PANTHER" id="PTHR30429:SF3">
    <property type="entry name" value="LIPOPROTEIN"/>
    <property type="match status" value="1"/>
</dbReference>
<dbReference type="InterPro" id="IPR004872">
    <property type="entry name" value="Lipoprotein_NlpA"/>
</dbReference>
<evidence type="ECO:0000313" key="9">
    <source>
        <dbReference type="Proteomes" id="UP000539111"/>
    </source>
</evidence>
<evidence type="ECO:0000256" key="5">
    <source>
        <dbReference type="ARBA" id="ARBA00023139"/>
    </source>
</evidence>
<feature type="signal peptide" evidence="7">
    <location>
        <begin position="1"/>
        <end position="23"/>
    </location>
</feature>
<accession>A0A7Z0A8C7</accession>
<keyword evidence="9" id="KW-1185">Reference proteome</keyword>
<comment type="caution">
    <text evidence="8">The sequence shown here is derived from an EMBL/GenBank/DDBJ whole genome shotgun (WGS) entry which is preliminary data.</text>
</comment>
<sequence>MRLKPLKWLAIAPLFALMAACGATDSSSVDKTVNLGVTDGAEHYWTVFRNEAKAEGITVKFTNFTDYNQPNPALKQKQLDVNEFQHIQYLANYNVKSHDDLAFIGSTAVYPLPLYSTKYKSVKDIPQGGQVVIPNDAVNEARALLVLQSAGLIKLKNGGTTASTPADIVPGSAKVKVTPVDAAQTTANLHNVAGAVINNNFATSAKVPTSKIIFQVSPKGSASLPYVNGFVVRADDKDNPTYKKLVKIYHSKKVEKAVKSDLGQTGVLENIPAKKLQSETKKIEKQIRAGQ</sequence>
<comment type="subcellular location">
    <subcellularLocation>
        <location evidence="1">Membrane</location>
        <topology evidence="1">Lipid-anchor</topology>
    </subcellularLocation>
</comment>
<keyword evidence="6" id="KW-0449">Lipoprotein</keyword>
<dbReference type="Proteomes" id="UP000539111">
    <property type="component" value="Unassembled WGS sequence"/>
</dbReference>
<evidence type="ECO:0000256" key="1">
    <source>
        <dbReference type="ARBA" id="ARBA00004635"/>
    </source>
</evidence>
<evidence type="ECO:0000256" key="3">
    <source>
        <dbReference type="ARBA" id="ARBA00022729"/>
    </source>
</evidence>
<dbReference type="AlphaFoldDB" id="A0A7Z0A8C7"/>
<evidence type="ECO:0000256" key="2">
    <source>
        <dbReference type="ARBA" id="ARBA00008973"/>
    </source>
</evidence>
<dbReference type="GO" id="GO:0016020">
    <property type="term" value="C:membrane"/>
    <property type="evidence" value="ECO:0007669"/>
    <property type="project" value="UniProtKB-SubCell"/>
</dbReference>
<proteinExistence type="inferred from homology"/>